<proteinExistence type="predicted"/>
<name>A0A7G9YL00_9EURY</name>
<gene>
    <name evidence="1" type="ORF">AMAKCJMG_00018</name>
</gene>
<dbReference type="InterPro" id="IPR021223">
    <property type="entry name" value="AbiGi"/>
</dbReference>
<dbReference type="EMBL" id="MT631358">
    <property type="protein sequence ID" value="QNO48684.1"/>
    <property type="molecule type" value="Genomic_DNA"/>
</dbReference>
<organism evidence="1">
    <name type="scientific">Candidatus Methanogaster sp. ANME-2c ERB4</name>
    <dbReference type="NCBI Taxonomy" id="2759911"/>
    <lineage>
        <taxon>Archaea</taxon>
        <taxon>Methanobacteriati</taxon>
        <taxon>Methanobacteriota</taxon>
        <taxon>Stenosarchaea group</taxon>
        <taxon>Methanomicrobia</taxon>
        <taxon>Methanosarcinales</taxon>
        <taxon>ANME-2 cluster</taxon>
        <taxon>Candidatus Methanogasteraceae</taxon>
        <taxon>Candidatus Methanogaster</taxon>
    </lineage>
</organism>
<dbReference type="Pfam" id="PF10899">
    <property type="entry name" value="AbiGi"/>
    <property type="match status" value="1"/>
</dbReference>
<dbReference type="AlphaFoldDB" id="A0A7G9YL00"/>
<accession>A0A7G9YL00</accession>
<evidence type="ECO:0000313" key="1">
    <source>
        <dbReference type="EMBL" id="QNO48684.1"/>
    </source>
</evidence>
<sequence length="261" mass="30656">MNISSNTLFHFTDKIENVISILKEEFRPHFCLEDLNDFVAPDERIEELEHAIPMVCFCDIPLSQSMNHRKTYGNYGIGLSKEWGKNNKVSPVLYAHQNSAITDTILQMWIEVNKSKKLSEQQDDGKFINGFYDYIYGVYCFTKPCDGRRWMNRDKRYSEETVTFCDEREWRFVPMCENRFEYGLSKKEIRDCTEQSYVYELEKLSVLHFKPSDIKYIIVSNDDEIVSIITGIEKIMDGYSQADIKLLSSKLISAKQIDEDF</sequence>
<reference evidence="1" key="1">
    <citation type="submission" date="2020-06" db="EMBL/GenBank/DDBJ databases">
        <title>Unique genomic features of the anaerobic methanotrophic archaea.</title>
        <authorList>
            <person name="Chadwick G.L."/>
            <person name="Skennerton C.T."/>
            <person name="Laso-Perez R."/>
            <person name="Leu A.O."/>
            <person name="Speth D.R."/>
            <person name="Yu H."/>
            <person name="Morgan-Lang C."/>
            <person name="Hatzenpichler R."/>
            <person name="Goudeau D."/>
            <person name="Malmstrom R."/>
            <person name="Brazelton W.J."/>
            <person name="Woyke T."/>
            <person name="Hallam S.J."/>
            <person name="Tyson G.W."/>
            <person name="Wegener G."/>
            <person name="Boetius A."/>
            <person name="Orphan V."/>
        </authorList>
    </citation>
    <scope>NUCLEOTIDE SEQUENCE</scope>
</reference>
<protein>
    <submittedName>
        <fullName evidence="1">Uncharacterized protein</fullName>
    </submittedName>
</protein>